<evidence type="ECO:0000256" key="1">
    <source>
        <dbReference type="SAM" id="SignalP"/>
    </source>
</evidence>
<dbReference type="Gene3D" id="2.40.10.10">
    <property type="entry name" value="Trypsin-like serine proteases"/>
    <property type="match status" value="1"/>
</dbReference>
<evidence type="ECO:0000313" key="3">
    <source>
        <dbReference type="Proteomes" id="UP000315217"/>
    </source>
</evidence>
<dbReference type="Pfam" id="PF13365">
    <property type="entry name" value="Trypsin_2"/>
    <property type="match status" value="1"/>
</dbReference>
<organism evidence="2 3">
    <name type="scientific">Candidatus Segetimicrobium genomatis</name>
    <dbReference type="NCBI Taxonomy" id="2569760"/>
    <lineage>
        <taxon>Bacteria</taxon>
        <taxon>Bacillati</taxon>
        <taxon>Candidatus Sysuimicrobiota</taxon>
        <taxon>Candidatus Sysuimicrobiia</taxon>
        <taxon>Candidatus Sysuimicrobiales</taxon>
        <taxon>Candidatus Segetimicrobiaceae</taxon>
        <taxon>Candidatus Segetimicrobium</taxon>
    </lineage>
</organism>
<keyword evidence="1" id="KW-0732">Signal</keyword>
<dbReference type="AlphaFoldDB" id="A0A537LP87"/>
<gene>
    <name evidence="2" type="ORF">E6G98_08545</name>
</gene>
<reference evidence="2 3" key="1">
    <citation type="journal article" date="2019" name="Nat. Microbiol.">
        <title>Mediterranean grassland soil C-N compound turnover is dependent on rainfall and depth, and is mediated by genomically divergent microorganisms.</title>
        <authorList>
            <person name="Diamond S."/>
            <person name="Andeer P.F."/>
            <person name="Li Z."/>
            <person name="Crits-Christoph A."/>
            <person name="Burstein D."/>
            <person name="Anantharaman K."/>
            <person name="Lane K.R."/>
            <person name="Thomas B.C."/>
            <person name="Pan C."/>
            <person name="Northen T.R."/>
            <person name="Banfield J.F."/>
        </authorList>
    </citation>
    <scope>NUCLEOTIDE SEQUENCE [LARGE SCALE GENOMIC DNA]</scope>
    <source>
        <strain evidence="2">NP_1</strain>
    </source>
</reference>
<sequence>MTCAIAGSVALVALALLAMSSPLAAAPPPRIQQTVALAVKRNPQTGEYLSVGTAFHIGRGFFRTAGHVALSRVPPEHEGEGYDEWALYLADEYGNPRHLLGHSEVACADGRWTESRFGDVLPHDSAVFRLAEGSSLAESLSAGQRPKVGDPISIWGFPRGRVLFEAKGRITMISNEWIGLREQIGAPSLGGHSGSPVIDATGSVVGILVAGVRGVGEIASAVPIWDAESACPFQ</sequence>
<evidence type="ECO:0000313" key="2">
    <source>
        <dbReference type="EMBL" id="TMJ09831.1"/>
    </source>
</evidence>
<dbReference type="InterPro" id="IPR009003">
    <property type="entry name" value="Peptidase_S1_PA"/>
</dbReference>
<comment type="caution">
    <text evidence="2">The sequence shown here is derived from an EMBL/GenBank/DDBJ whole genome shotgun (WGS) entry which is preliminary data.</text>
</comment>
<dbReference type="InterPro" id="IPR043504">
    <property type="entry name" value="Peptidase_S1_PA_chymotrypsin"/>
</dbReference>
<dbReference type="EMBL" id="VBAI01000144">
    <property type="protein sequence ID" value="TMJ09831.1"/>
    <property type="molecule type" value="Genomic_DNA"/>
</dbReference>
<proteinExistence type="predicted"/>
<accession>A0A537LP87</accession>
<feature type="chain" id="PRO_5022151481" evidence="1">
    <location>
        <begin position="26"/>
        <end position="234"/>
    </location>
</feature>
<name>A0A537LP87_9BACT</name>
<protein>
    <submittedName>
        <fullName evidence="2">Trypsin-like peptidase domain-containing protein</fullName>
    </submittedName>
</protein>
<feature type="signal peptide" evidence="1">
    <location>
        <begin position="1"/>
        <end position="25"/>
    </location>
</feature>
<dbReference type="SUPFAM" id="SSF50494">
    <property type="entry name" value="Trypsin-like serine proteases"/>
    <property type="match status" value="1"/>
</dbReference>
<dbReference type="Proteomes" id="UP000315217">
    <property type="component" value="Unassembled WGS sequence"/>
</dbReference>